<sequence length="794" mass="87788">MVAGVLGTAGAQEAADKIDRTVLPIQTPKRPVYKELDVRNVKMPPHFEVNAPRGAPNIVIILIDDLGFGATSAFGGPIRTPTLDGLAQNGLRYNNFHTTALCSPTRAALKSGRNHHTVNMGFITEMATGFPGNTGQIPNTTAPLAEMLRLNGYSTAAFGKWHETAVWEASVSGPFDRWPTHQGFDKFYGFIGGETNQWAPYLYDGVTQVELPDDPKYHFMTDMTDKAVAWIQYQKALTPSKPFFVYFAPGATHAPHHVPKEWIERWKGKFDQGWDTLREETLSRQIKMGVVPAGTKLAPKPQAIKDWDKLSADEKRLFTRQAEVFAAYLDYTDHEIGRMLKAIEATGQIDNTLIFYIAGDNGTSGEGGENGMFNEYTYFNGVREEVPDLLKVLDKWGSPETYPHMAAGWSVALDAPFGWMKQIASDFGGTRNGMVVHWPKGIKAKNGIRTQFSHVIDVAPTILEAAGLPEPKVVNGTPQIPMEGVSLVYTFDNDKARDRHITQYFEIAGNRAIYHDGWLARTVHRAPWEQKVRHPLQSDVWELYDTRADFSLTNDLAAKNPKKLAEMQQLFMKEAEKYHVLPIDDRLFERALAEKVGRPDLMAGRTSLILAGGMTGMMENVFINVKNKSKTITAEVEVPEGGAHGAILVQGGRFGGWALYVKDGVPAYDYNFLGMQRSSIAASKPLAPGKAMIRFEFAYEGGGMGKGGTGTLFVNNQKVAEGRIEHTQPMMFSADETADVGIDLGTPVVETIGSEARSRFTGHIRKLTIEVRDVSAKAEAAVQDTQKEVKRTTE</sequence>
<dbReference type="Gene3D" id="3.30.1120.10">
    <property type="match status" value="1"/>
</dbReference>
<evidence type="ECO:0000259" key="2">
    <source>
        <dbReference type="Pfam" id="PF00884"/>
    </source>
</evidence>
<dbReference type="SUPFAM" id="SSF53649">
    <property type="entry name" value="Alkaline phosphatase-like"/>
    <property type="match status" value="1"/>
</dbReference>
<dbReference type="PANTHER" id="PTHR42693">
    <property type="entry name" value="ARYLSULFATASE FAMILY MEMBER"/>
    <property type="match status" value="1"/>
</dbReference>
<dbReference type="PANTHER" id="PTHR42693:SF43">
    <property type="entry name" value="BLL2667 PROTEIN"/>
    <property type="match status" value="1"/>
</dbReference>
<dbReference type="InterPro" id="IPR000917">
    <property type="entry name" value="Sulfatase_N"/>
</dbReference>
<dbReference type="InterPro" id="IPR050738">
    <property type="entry name" value="Sulfatase"/>
</dbReference>
<evidence type="ECO:0000256" key="1">
    <source>
        <dbReference type="ARBA" id="ARBA00008779"/>
    </source>
</evidence>
<gene>
    <name evidence="3" type="ORF">AYP45_12660</name>
</gene>
<dbReference type="STRING" id="1004156.AYP45_12660"/>
<dbReference type="Gene3D" id="3.40.720.10">
    <property type="entry name" value="Alkaline Phosphatase, subunit A"/>
    <property type="match status" value="1"/>
</dbReference>
<dbReference type="InterPro" id="IPR017850">
    <property type="entry name" value="Alkaline_phosphatase_core_sf"/>
</dbReference>
<protein>
    <submittedName>
        <fullName evidence="3">Arylsulfatase</fullName>
    </submittedName>
</protein>
<reference evidence="3 4" key="1">
    <citation type="journal article" date="2017" name="Water Res.">
        <title>Discovery and metagenomic analysis of an anammox bacterial enrichment related to Candidatus "Brocadia caroliniensis" in a full-scale glycerol-fed nitritation-denitritation separate centrate treatment process.</title>
        <authorList>
            <person name="Park H."/>
            <person name="Brotto A.C."/>
            <person name="van Loosdrecht M.C."/>
            <person name="Chandran K."/>
        </authorList>
    </citation>
    <scope>NUCLEOTIDE SEQUENCE [LARGE SCALE GENOMIC DNA]</scope>
    <source>
        <strain evidence="3">26THWARD</strain>
    </source>
</reference>
<comment type="similarity">
    <text evidence="1">Belongs to the sulfatase family.</text>
</comment>
<organism evidence="3 4">
    <name type="scientific">Candidatus Brocadia carolinensis</name>
    <dbReference type="NCBI Taxonomy" id="1004156"/>
    <lineage>
        <taxon>Bacteria</taxon>
        <taxon>Pseudomonadati</taxon>
        <taxon>Planctomycetota</taxon>
        <taxon>Candidatus Brocadiia</taxon>
        <taxon>Candidatus Brocadiales</taxon>
        <taxon>Candidatus Brocadiaceae</taxon>
        <taxon>Candidatus Brocadia</taxon>
    </lineage>
</organism>
<name>A0A1V4ARS9_9BACT</name>
<evidence type="ECO:0000313" key="4">
    <source>
        <dbReference type="Proteomes" id="UP000189681"/>
    </source>
</evidence>
<comment type="caution">
    <text evidence="3">The sequence shown here is derived from an EMBL/GenBank/DDBJ whole genome shotgun (WGS) entry which is preliminary data.</text>
</comment>
<proteinExistence type="inferred from homology"/>
<dbReference type="Proteomes" id="UP000189681">
    <property type="component" value="Unassembled WGS sequence"/>
</dbReference>
<dbReference type="AlphaFoldDB" id="A0A1V4ARS9"/>
<accession>A0A1V4ARS9</accession>
<dbReference type="EMBL" id="AYTS01000115">
    <property type="protein sequence ID" value="OOP55810.1"/>
    <property type="molecule type" value="Genomic_DNA"/>
</dbReference>
<dbReference type="CDD" id="cd16025">
    <property type="entry name" value="PAS_like"/>
    <property type="match status" value="1"/>
</dbReference>
<dbReference type="Pfam" id="PF00884">
    <property type="entry name" value="Sulfatase"/>
    <property type="match status" value="1"/>
</dbReference>
<evidence type="ECO:0000313" key="3">
    <source>
        <dbReference type="EMBL" id="OOP55810.1"/>
    </source>
</evidence>
<feature type="domain" description="Sulfatase N-terminal" evidence="2">
    <location>
        <begin position="56"/>
        <end position="467"/>
    </location>
</feature>